<feature type="non-terminal residue" evidence="1">
    <location>
        <position position="1"/>
    </location>
</feature>
<sequence>SNMVSHLQLRRAIDNAYLAKIYELIYNLCIDYCESKQVCVYVVDEEEDDRTGTVLQGLLIEQETKKEKGFMEHLEEIVKLSRDN</sequence>
<protein>
    <submittedName>
        <fullName evidence="1">Uncharacterized protein</fullName>
    </submittedName>
</protein>
<evidence type="ECO:0000313" key="1">
    <source>
        <dbReference type="EMBL" id="KAA6358117.1"/>
    </source>
</evidence>
<gene>
    <name evidence="1" type="ORF">EZS28_046356</name>
</gene>
<name>A0A5J4TIM6_9EUKA</name>
<reference evidence="1 2" key="1">
    <citation type="submission" date="2019-03" db="EMBL/GenBank/DDBJ databases">
        <title>Single cell metagenomics reveals metabolic interactions within the superorganism composed of flagellate Streblomastix strix and complex community of Bacteroidetes bacteria on its surface.</title>
        <authorList>
            <person name="Treitli S.C."/>
            <person name="Kolisko M."/>
            <person name="Husnik F."/>
            <person name="Keeling P."/>
            <person name="Hampl V."/>
        </authorList>
    </citation>
    <scope>NUCLEOTIDE SEQUENCE [LARGE SCALE GENOMIC DNA]</scope>
    <source>
        <strain evidence="1">ST1C</strain>
    </source>
</reference>
<proteinExistence type="predicted"/>
<dbReference type="EMBL" id="SNRW01030352">
    <property type="protein sequence ID" value="KAA6358117.1"/>
    <property type="molecule type" value="Genomic_DNA"/>
</dbReference>
<dbReference type="AlphaFoldDB" id="A0A5J4TIM6"/>
<accession>A0A5J4TIM6</accession>
<evidence type="ECO:0000313" key="2">
    <source>
        <dbReference type="Proteomes" id="UP000324800"/>
    </source>
</evidence>
<dbReference type="Proteomes" id="UP000324800">
    <property type="component" value="Unassembled WGS sequence"/>
</dbReference>
<comment type="caution">
    <text evidence="1">The sequence shown here is derived from an EMBL/GenBank/DDBJ whole genome shotgun (WGS) entry which is preliminary data.</text>
</comment>
<organism evidence="1 2">
    <name type="scientific">Streblomastix strix</name>
    <dbReference type="NCBI Taxonomy" id="222440"/>
    <lineage>
        <taxon>Eukaryota</taxon>
        <taxon>Metamonada</taxon>
        <taxon>Preaxostyla</taxon>
        <taxon>Oxymonadida</taxon>
        <taxon>Streblomastigidae</taxon>
        <taxon>Streblomastix</taxon>
    </lineage>
</organism>